<feature type="domain" description="EamA" evidence="7">
    <location>
        <begin position="31"/>
        <end position="164"/>
    </location>
</feature>
<evidence type="ECO:0000256" key="5">
    <source>
        <dbReference type="ARBA" id="ARBA00023136"/>
    </source>
</evidence>
<feature type="transmembrane region" description="Helical" evidence="6">
    <location>
        <begin position="29"/>
        <end position="49"/>
    </location>
</feature>
<comment type="subcellular location">
    <subcellularLocation>
        <location evidence="1">Cell membrane</location>
        <topology evidence="1">Multi-pass membrane protein</topology>
    </subcellularLocation>
</comment>
<dbReference type="RefSeq" id="WP_191595830.1">
    <property type="nucleotide sequence ID" value="NZ_JACYFC010000006.1"/>
</dbReference>
<gene>
    <name evidence="8" type="ORF">IF202_15480</name>
</gene>
<evidence type="ECO:0000256" key="3">
    <source>
        <dbReference type="ARBA" id="ARBA00022692"/>
    </source>
</evidence>
<feature type="transmembrane region" description="Helical" evidence="6">
    <location>
        <begin position="61"/>
        <end position="81"/>
    </location>
</feature>
<dbReference type="PANTHER" id="PTHR42920">
    <property type="entry name" value="OS03G0707200 PROTEIN-RELATED"/>
    <property type="match status" value="1"/>
</dbReference>
<evidence type="ECO:0000256" key="1">
    <source>
        <dbReference type="ARBA" id="ARBA00004651"/>
    </source>
</evidence>
<feature type="transmembrane region" description="Helical" evidence="6">
    <location>
        <begin position="239"/>
        <end position="260"/>
    </location>
</feature>
<name>A0ABR8P2E2_9GAMM</name>
<keyword evidence="5 6" id="KW-0472">Membrane</keyword>
<feature type="transmembrane region" description="Helical" evidence="6">
    <location>
        <begin position="272"/>
        <end position="289"/>
    </location>
</feature>
<dbReference type="Pfam" id="PF00892">
    <property type="entry name" value="EamA"/>
    <property type="match status" value="2"/>
</dbReference>
<accession>A0ABR8P2E2</accession>
<evidence type="ECO:0000313" key="8">
    <source>
        <dbReference type="EMBL" id="MBD5772441.1"/>
    </source>
</evidence>
<feature type="transmembrane region" description="Helical" evidence="6">
    <location>
        <begin position="295"/>
        <end position="315"/>
    </location>
</feature>
<feature type="transmembrane region" description="Helical" evidence="6">
    <location>
        <begin position="204"/>
        <end position="227"/>
    </location>
</feature>
<dbReference type="InterPro" id="IPR051258">
    <property type="entry name" value="Diverse_Substrate_Transporter"/>
</dbReference>
<sequence>MSYLVEKEAVEAKVVKEPSYRMIASGTTLYLGIGAAFFTVCIWACWLIVIKLGTQTALTSYDLALLRFGVPCVLLLPFAWQARKKIAAVPFKYLIGITCGAGVPFVFLSSTGMSFAPASHAGLLLPGTFPLFVTAIAYFFYKEPLSRLRLCGLIGIFAGIVLLLLTSLLVSEGQVWLGDLYLLGASLCWAIYTISLRVAGLPPLAASGLLSLVSLIMLFVLFLLGVVDSGISQVSLDVILKQVFVQSILVGVVAGFSYGFAINKLGAERTSAVGALTPVLTSLLAIPLLGEIPTLEVIAGLILVGIGVVFASGILRSKKNIKT</sequence>
<feature type="transmembrane region" description="Helical" evidence="6">
    <location>
        <begin position="175"/>
        <end position="192"/>
    </location>
</feature>
<proteinExistence type="predicted"/>
<organism evidence="8 9">
    <name type="scientific">Marinomonas colpomeniae</name>
    <dbReference type="NCBI Taxonomy" id="2774408"/>
    <lineage>
        <taxon>Bacteria</taxon>
        <taxon>Pseudomonadati</taxon>
        <taxon>Pseudomonadota</taxon>
        <taxon>Gammaproteobacteria</taxon>
        <taxon>Oceanospirillales</taxon>
        <taxon>Oceanospirillaceae</taxon>
        <taxon>Marinomonas</taxon>
    </lineage>
</organism>
<evidence type="ECO:0000259" key="7">
    <source>
        <dbReference type="Pfam" id="PF00892"/>
    </source>
</evidence>
<protein>
    <submittedName>
        <fullName evidence="8">DMT family transporter</fullName>
    </submittedName>
</protein>
<feature type="domain" description="EamA" evidence="7">
    <location>
        <begin position="177"/>
        <end position="312"/>
    </location>
</feature>
<dbReference type="PANTHER" id="PTHR42920:SF11">
    <property type="entry name" value="INNER MEMBRANE PROTEIN YTFF"/>
    <property type="match status" value="1"/>
</dbReference>
<evidence type="ECO:0000256" key="6">
    <source>
        <dbReference type="SAM" id="Phobius"/>
    </source>
</evidence>
<reference evidence="8 9" key="1">
    <citation type="submission" date="2020-09" db="EMBL/GenBank/DDBJ databases">
        <title>Marinomonas sp. nov., isolated from the cysticercosis algae of Qingdao, China.</title>
        <authorList>
            <person name="Sun X."/>
        </authorList>
    </citation>
    <scope>NUCLEOTIDE SEQUENCE [LARGE SCALE GENOMIC DNA]</scope>
    <source>
        <strain evidence="8 9">SM2066</strain>
    </source>
</reference>
<dbReference type="InterPro" id="IPR000620">
    <property type="entry name" value="EamA_dom"/>
</dbReference>
<feature type="transmembrane region" description="Helical" evidence="6">
    <location>
        <begin position="93"/>
        <end position="115"/>
    </location>
</feature>
<feature type="transmembrane region" description="Helical" evidence="6">
    <location>
        <begin position="121"/>
        <end position="141"/>
    </location>
</feature>
<feature type="transmembrane region" description="Helical" evidence="6">
    <location>
        <begin position="148"/>
        <end position="169"/>
    </location>
</feature>
<keyword evidence="4 6" id="KW-1133">Transmembrane helix</keyword>
<keyword evidence="9" id="KW-1185">Reference proteome</keyword>
<evidence type="ECO:0000256" key="4">
    <source>
        <dbReference type="ARBA" id="ARBA00022989"/>
    </source>
</evidence>
<dbReference type="SUPFAM" id="SSF103481">
    <property type="entry name" value="Multidrug resistance efflux transporter EmrE"/>
    <property type="match status" value="2"/>
</dbReference>
<dbReference type="Gene3D" id="1.10.3730.20">
    <property type="match status" value="1"/>
</dbReference>
<dbReference type="Proteomes" id="UP000604161">
    <property type="component" value="Unassembled WGS sequence"/>
</dbReference>
<keyword evidence="3 6" id="KW-0812">Transmembrane</keyword>
<keyword evidence="2" id="KW-1003">Cell membrane</keyword>
<evidence type="ECO:0000313" key="9">
    <source>
        <dbReference type="Proteomes" id="UP000604161"/>
    </source>
</evidence>
<dbReference type="EMBL" id="JACYFC010000006">
    <property type="protein sequence ID" value="MBD5772441.1"/>
    <property type="molecule type" value="Genomic_DNA"/>
</dbReference>
<dbReference type="InterPro" id="IPR037185">
    <property type="entry name" value="EmrE-like"/>
</dbReference>
<evidence type="ECO:0000256" key="2">
    <source>
        <dbReference type="ARBA" id="ARBA00022475"/>
    </source>
</evidence>
<comment type="caution">
    <text evidence="8">The sequence shown here is derived from an EMBL/GenBank/DDBJ whole genome shotgun (WGS) entry which is preliminary data.</text>
</comment>